<feature type="region of interest" description="Disordered" evidence="1">
    <location>
        <begin position="47"/>
        <end position="71"/>
    </location>
</feature>
<evidence type="ECO:0000313" key="3">
    <source>
        <dbReference type="Proteomes" id="UP000019246"/>
    </source>
</evidence>
<name>W7B9D3_9LIST</name>
<keyword evidence="3" id="KW-1185">Reference proteome</keyword>
<evidence type="ECO:0000256" key="1">
    <source>
        <dbReference type="SAM" id="MobiDB-lite"/>
    </source>
</evidence>
<feature type="non-terminal residue" evidence="2">
    <location>
        <position position="1"/>
    </location>
</feature>
<proteinExistence type="predicted"/>
<comment type="caution">
    <text evidence="2">The sequence shown here is derived from an EMBL/GenBank/DDBJ whole genome shotgun (WGS) entry which is preliminary data.</text>
</comment>
<evidence type="ECO:0000313" key="2">
    <source>
        <dbReference type="EMBL" id="EUJ16523.1"/>
    </source>
</evidence>
<protein>
    <submittedName>
        <fullName evidence="2">Uncharacterized protein</fullName>
    </submittedName>
</protein>
<sequence length="71" mass="8688">TQQIPYKEFPYPDQKRDLNDLLQDHPEPFQKTWQQVTKQFQNRLQLRQGKEAQDKQNESMYYCRASKGLER</sequence>
<feature type="compositionally biased region" description="Basic and acidic residues" evidence="1">
    <location>
        <begin position="48"/>
        <end position="57"/>
    </location>
</feature>
<dbReference type="AlphaFoldDB" id="W7B9D3"/>
<gene>
    <name evidence="2" type="ORF">MAQA_16071</name>
</gene>
<dbReference type="RefSeq" id="WP_036074570.1">
    <property type="nucleotide sequence ID" value="NZ_AOCG01000025.1"/>
</dbReference>
<organism evidence="2 3">
    <name type="scientific">Listeria aquatica FSL S10-1188</name>
    <dbReference type="NCBI Taxonomy" id="1265818"/>
    <lineage>
        <taxon>Bacteria</taxon>
        <taxon>Bacillati</taxon>
        <taxon>Bacillota</taxon>
        <taxon>Bacilli</taxon>
        <taxon>Bacillales</taxon>
        <taxon>Listeriaceae</taxon>
        <taxon>Listeria</taxon>
    </lineage>
</organism>
<dbReference type="Proteomes" id="UP000019246">
    <property type="component" value="Unassembled WGS sequence"/>
</dbReference>
<dbReference type="EMBL" id="AOCG01000025">
    <property type="protein sequence ID" value="EUJ16523.1"/>
    <property type="molecule type" value="Genomic_DNA"/>
</dbReference>
<reference evidence="2 3" key="1">
    <citation type="journal article" date="2014" name="Int. J. Syst. Evol. Microbiol.">
        <title>Listeria floridensis sp. nov., Listeria aquatica sp. nov., Listeria cornellensis sp. nov., Listeria riparia sp. nov. and Listeria grandensis sp. nov., from agricultural and natural environments.</title>
        <authorList>
            <person name="den Bakker H.C."/>
            <person name="Warchocki S."/>
            <person name="Wright E.M."/>
            <person name="Allred A.F."/>
            <person name="Ahlstrom C."/>
            <person name="Manuel C.S."/>
            <person name="Stasiewicz M.J."/>
            <person name="Burrell A."/>
            <person name="Roof S."/>
            <person name="Strawn L."/>
            <person name="Fortes E.D."/>
            <person name="Nightingale K.K."/>
            <person name="Kephart D."/>
            <person name="Wiedmann M."/>
        </authorList>
    </citation>
    <scope>NUCLEOTIDE SEQUENCE [LARGE SCALE GENOMIC DNA]</scope>
    <source>
        <strain evidence="2 3">FSL S10-1188</strain>
    </source>
</reference>
<dbReference type="OrthoDB" id="5618772at2"/>
<accession>W7B9D3</accession>